<sequence>MALPRFLAPLLTVALLGAGGYYAYQRFAVAEAPAVEYRTQPVERTRLTATVTASGTLSPVKTVAVGSQVSGRIVELFADFNSEVKKGDVIARIDPSLFQSDLMKTKASYKSSQAAVTRAIADRENARINLERAKQLLADKVAPQAEVDAADAAYKVAKASVESAQAALAVSKAAIDTADVNLLYTTILSPIDGVVISRDVSVGQTVAASLSAPQLFSIAEDLKAMEVHTNVAESDVGALKQDMKVRFTVDAYPNERFFGTVSQIRNSPLTLQNVVTYDAVVRVDNDSLKLRPGMTASVTFVVEERRDVLAVPNAALRFTPSDPKIAALAPKPDGERGGKRGGKRGRDEGEEGAEAKAGEGAEAKAEGAEAKAEGAEAKAAAPSDAKGAAKGEAKADAADTKGGEAKAEGGEAKAEEGKGERRRRRGQNSELANNRTVWVLVDGQPKPLQVQIGITDGSVTEIVGGELTEGMQVIVGATGGEPVTKAATGSPFNTMGGGGRGGGGGGGGGRRGGF</sequence>
<evidence type="ECO:0000259" key="4">
    <source>
        <dbReference type="Pfam" id="PF25917"/>
    </source>
</evidence>
<dbReference type="NCBIfam" id="TIGR01730">
    <property type="entry name" value="RND_mfp"/>
    <property type="match status" value="1"/>
</dbReference>
<feature type="region of interest" description="Disordered" evidence="2">
    <location>
        <begin position="322"/>
        <end position="430"/>
    </location>
</feature>
<dbReference type="Gene3D" id="2.40.50.100">
    <property type="match status" value="1"/>
</dbReference>
<feature type="compositionally biased region" description="Low complexity" evidence="2">
    <location>
        <begin position="377"/>
        <end position="386"/>
    </location>
</feature>
<dbReference type="Gene3D" id="2.40.30.170">
    <property type="match status" value="1"/>
</dbReference>
<evidence type="ECO:0000256" key="1">
    <source>
        <dbReference type="ARBA" id="ARBA00009477"/>
    </source>
</evidence>
<dbReference type="Pfam" id="PF25954">
    <property type="entry name" value="Beta-barrel_RND_2"/>
    <property type="match status" value="1"/>
</dbReference>
<evidence type="ECO:0000313" key="6">
    <source>
        <dbReference type="EMBL" id="MDC0672224.1"/>
    </source>
</evidence>
<dbReference type="EMBL" id="JAQNDN010000019">
    <property type="protein sequence ID" value="MDC0672224.1"/>
    <property type="molecule type" value="Genomic_DNA"/>
</dbReference>
<accession>A0ABT5BFC7</accession>
<feature type="compositionally biased region" description="Basic and acidic residues" evidence="2">
    <location>
        <begin position="387"/>
        <end position="419"/>
    </location>
</feature>
<evidence type="ECO:0000259" key="5">
    <source>
        <dbReference type="Pfam" id="PF25954"/>
    </source>
</evidence>
<protein>
    <submittedName>
        <fullName evidence="6">Efflux RND transporter periplasmic adaptor subunit</fullName>
    </submittedName>
</protein>
<dbReference type="PANTHER" id="PTHR30469:SF33">
    <property type="entry name" value="SLR1207 PROTEIN"/>
    <property type="match status" value="1"/>
</dbReference>
<dbReference type="Proteomes" id="UP001217838">
    <property type="component" value="Unassembled WGS sequence"/>
</dbReference>
<proteinExistence type="inferred from homology"/>
<gene>
    <name evidence="6" type="ORF">POL58_31035</name>
</gene>
<keyword evidence="7" id="KW-1185">Reference proteome</keyword>
<comment type="similarity">
    <text evidence="1">Belongs to the membrane fusion protein (MFP) (TC 8.A.1) family.</text>
</comment>
<dbReference type="Gene3D" id="1.10.287.470">
    <property type="entry name" value="Helix hairpin bin"/>
    <property type="match status" value="1"/>
</dbReference>
<dbReference type="InterPro" id="IPR058625">
    <property type="entry name" value="MdtA-like_BSH"/>
</dbReference>
<dbReference type="RefSeq" id="WP_272003596.1">
    <property type="nucleotide sequence ID" value="NZ_JAQNDN010000019.1"/>
</dbReference>
<feature type="domain" description="CusB-like beta-barrel" evidence="5">
    <location>
        <begin position="228"/>
        <end position="301"/>
    </location>
</feature>
<evidence type="ECO:0000259" key="3">
    <source>
        <dbReference type="Pfam" id="PF25876"/>
    </source>
</evidence>
<dbReference type="InterPro" id="IPR058624">
    <property type="entry name" value="MdtA-like_HH"/>
</dbReference>
<reference evidence="6 7" key="1">
    <citation type="submission" date="2022-11" db="EMBL/GenBank/DDBJ databases">
        <title>Minimal conservation of predation-associated metabolite biosynthetic gene clusters underscores biosynthetic potential of Myxococcota including descriptions for ten novel species: Archangium lansinium sp. nov., Myxococcus landrumus sp. nov., Nannocystis bai.</title>
        <authorList>
            <person name="Ahearne A."/>
            <person name="Stevens C."/>
            <person name="Dowd S."/>
        </authorList>
    </citation>
    <scope>NUCLEOTIDE SEQUENCE [LARGE SCALE GENOMIC DNA]</scope>
    <source>
        <strain evidence="6 7">NCELM</strain>
    </source>
</reference>
<feature type="domain" description="Multidrug resistance protein MdtA-like barrel-sandwich hybrid" evidence="4">
    <location>
        <begin position="62"/>
        <end position="211"/>
    </location>
</feature>
<feature type="compositionally biased region" description="Basic and acidic residues" evidence="2">
    <location>
        <begin position="353"/>
        <end position="376"/>
    </location>
</feature>
<organism evidence="6 7">
    <name type="scientific">Nannocystis radixulma</name>
    <dbReference type="NCBI Taxonomy" id="2995305"/>
    <lineage>
        <taxon>Bacteria</taxon>
        <taxon>Pseudomonadati</taxon>
        <taxon>Myxococcota</taxon>
        <taxon>Polyangia</taxon>
        <taxon>Nannocystales</taxon>
        <taxon>Nannocystaceae</taxon>
        <taxon>Nannocystis</taxon>
    </lineage>
</organism>
<name>A0ABT5BFC7_9BACT</name>
<dbReference type="Pfam" id="PF25876">
    <property type="entry name" value="HH_MFP_RND"/>
    <property type="match status" value="1"/>
</dbReference>
<evidence type="ECO:0000313" key="7">
    <source>
        <dbReference type="Proteomes" id="UP001217838"/>
    </source>
</evidence>
<evidence type="ECO:0000256" key="2">
    <source>
        <dbReference type="SAM" id="MobiDB-lite"/>
    </source>
</evidence>
<dbReference type="PANTHER" id="PTHR30469">
    <property type="entry name" value="MULTIDRUG RESISTANCE PROTEIN MDTA"/>
    <property type="match status" value="1"/>
</dbReference>
<dbReference type="InterPro" id="IPR006143">
    <property type="entry name" value="RND_pump_MFP"/>
</dbReference>
<comment type="caution">
    <text evidence="6">The sequence shown here is derived from an EMBL/GenBank/DDBJ whole genome shotgun (WGS) entry which is preliminary data.</text>
</comment>
<dbReference type="InterPro" id="IPR058792">
    <property type="entry name" value="Beta-barrel_RND_2"/>
</dbReference>
<feature type="domain" description="Multidrug resistance protein MdtA-like alpha-helical hairpin" evidence="3">
    <location>
        <begin position="109"/>
        <end position="185"/>
    </location>
</feature>
<dbReference type="Gene3D" id="2.40.420.20">
    <property type="match status" value="1"/>
</dbReference>
<dbReference type="SUPFAM" id="SSF111369">
    <property type="entry name" value="HlyD-like secretion proteins"/>
    <property type="match status" value="1"/>
</dbReference>
<feature type="region of interest" description="Disordered" evidence="2">
    <location>
        <begin position="489"/>
        <end position="514"/>
    </location>
</feature>
<feature type="compositionally biased region" description="Gly residues" evidence="2">
    <location>
        <begin position="495"/>
        <end position="514"/>
    </location>
</feature>
<dbReference type="Pfam" id="PF25917">
    <property type="entry name" value="BSH_RND"/>
    <property type="match status" value="1"/>
</dbReference>